<dbReference type="Gene3D" id="3.40.50.1100">
    <property type="match status" value="2"/>
</dbReference>
<organism evidence="6 7">
    <name type="scientific">Nocardia asteroides NBRC 15531</name>
    <dbReference type="NCBI Taxonomy" id="1110697"/>
    <lineage>
        <taxon>Bacteria</taxon>
        <taxon>Bacillati</taxon>
        <taxon>Actinomycetota</taxon>
        <taxon>Actinomycetes</taxon>
        <taxon>Mycobacteriales</taxon>
        <taxon>Nocardiaceae</taxon>
        <taxon>Nocardia</taxon>
    </lineage>
</organism>
<dbReference type="SUPFAM" id="SSF53686">
    <property type="entry name" value="Tryptophan synthase beta subunit-like PLP-dependent enzymes"/>
    <property type="match status" value="1"/>
</dbReference>
<dbReference type="InterPro" id="IPR001926">
    <property type="entry name" value="TrpB-like_PALP"/>
</dbReference>
<dbReference type="InterPro" id="IPR027278">
    <property type="entry name" value="ACCD_DCysDesulf"/>
</dbReference>
<dbReference type="EMBL" id="BAFO02000017">
    <property type="protein sequence ID" value="GAD83121.1"/>
    <property type="molecule type" value="Genomic_DNA"/>
</dbReference>
<accession>U5E9M8</accession>
<dbReference type="STRING" id="1824.SAMN05444423_101450"/>
<feature type="domain" description="Tryptophan synthase beta chain-like PALP" evidence="5">
    <location>
        <begin position="20"/>
        <end position="327"/>
    </location>
</feature>
<evidence type="ECO:0000313" key="7">
    <source>
        <dbReference type="Proteomes" id="UP000017048"/>
    </source>
</evidence>
<evidence type="ECO:0000256" key="3">
    <source>
        <dbReference type="ARBA" id="ARBA00022898"/>
    </source>
</evidence>
<dbReference type="RefSeq" id="WP_019050013.1">
    <property type="nucleotide sequence ID" value="NZ_BAFO02000017.1"/>
</dbReference>
<keyword evidence="7" id="KW-1185">Reference proteome</keyword>
<proteinExistence type="inferred from homology"/>
<keyword evidence="3 4" id="KW-0663">Pyridoxal phosphate</keyword>
<name>U5E9M8_NOCAS</name>
<dbReference type="Proteomes" id="UP000017048">
    <property type="component" value="Unassembled WGS sequence"/>
</dbReference>
<dbReference type="eggNOG" id="COG2515">
    <property type="taxonomic scope" value="Bacteria"/>
</dbReference>
<dbReference type="AlphaFoldDB" id="U5E9M8"/>
<evidence type="ECO:0000256" key="2">
    <source>
        <dbReference type="ARBA" id="ARBA00008639"/>
    </source>
</evidence>
<dbReference type="Pfam" id="PF00291">
    <property type="entry name" value="PALP"/>
    <property type="match status" value="1"/>
</dbReference>
<reference evidence="6 7" key="1">
    <citation type="journal article" date="2014" name="BMC Genomics">
        <title>Genome based analysis of type-I polyketide synthase and nonribosomal peptide synthetase gene clusters in seven strains of five representative Nocardia species.</title>
        <authorList>
            <person name="Komaki H."/>
            <person name="Ichikawa N."/>
            <person name="Hosoyama A."/>
            <person name="Takahashi-Nakaguchi A."/>
            <person name="Matsuzawa T."/>
            <person name="Suzuki K."/>
            <person name="Fujita N."/>
            <person name="Gonoi T."/>
        </authorList>
    </citation>
    <scope>NUCLEOTIDE SEQUENCE [LARGE SCALE GENOMIC DNA]</scope>
    <source>
        <strain evidence="6 7">NBRC 15531</strain>
    </source>
</reference>
<sequence length="331" mass="34529">MTALLHERFEALRETLPHIRLGSGPTPVRRITGVSGGSAHLWLKDDGAYGDGGWGGNKVRKLEWLIPDAIRRGRRTILSVGGLGTNWGLATALYARESGLATVLTLVDQPVDEHVRAQLTRLEHSGATLYFTHTKARTIAAVPYLLVRHSAGGKPPYLLPAGGSSTVGVLGYVEAALELADQVAAGEIPEPTHIVTAVGSGGTVAGLLLGLELAGLSTRVVGVVVNDQLRLDAPSLLRSARRTEALLRARGAALPRVGLAADRLLLVTDQLGAGYGHPTEQGARAAELAASAGLTLEPVYTAKAMAAVRALDADGMLGDGPVVFLNTNGPR</sequence>
<feature type="modified residue" description="N6-(pyridoxal phosphate)lysine" evidence="4">
    <location>
        <position position="58"/>
    </location>
</feature>
<evidence type="ECO:0000256" key="1">
    <source>
        <dbReference type="ARBA" id="ARBA00001933"/>
    </source>
</evidence>
<dbReference type="GO" id="GO:1901605">
    <property type="term" value="P:alpha-amino acid metabolic process"/>
    <property type="evidence" value="ECO:0007669"/>
    <property type="project" value="UniProtKB-ARBA"/>
</dbReference>
<protein>
    <submittedName>
        <fullName evidence="6">Pyridoxal phosphate-dependent deaminase</fullName>
    </submittedName>
</protein>
<dbReference type="PANTHER" id="PTHR43780:SF2">
    <property type="entry name" value="1-AMINOCYCLOPROPANE-1-CARBOXYLATE DEAMINASE-RELATED"/>
    <property type="match status" value="1"/>
</dbReference>
<dbReference type="PANTHER" id="PTHR43780">
    <property type="entry name" value="1-AMINOCYCLOPROPANE-1-CARBOXYLATE DEAMINASE-RELATED"/>
    <property type="match status" value="1"/>
</dbReference>
<dbReference type="GO" id="GO:0019148">
    <property type="term" value="F:D-cysteine desulfhydrase activity"/>
    <property type="evidence" value="ECO:0007669"/>
    <property type="project" value="TreeGrafter"/>
</dbReference>
<comment type="caution">
    <text evidence="6">The sequence shown here is derived from an EMBL/GenBank/DDBJ whole genome shotgun (WGS) entry which is preliminary data.</text>
</comment>
<evidence type="ECO:0000256" key="4">
    <source>
        <dbReference type="PIRSR" id="PIRSR006278-2"/>
    </source>
</evidence>
<evidence type="ECO:0000313" key="6">
    <source>
        <dbReference type="EMBL" id="GAD83121.1"/>
    </source>
</evidence>
<comment type="cofactor">
    <cofactor evidence="1">
        <name>pyridoxal 5'-phosphate</name>
        <dbReference type="ChEBI" id="CHEBI:597326"/>
    </cofactor>
</comment>
<comment type="similarity">
    <text evidence="2">Belongs to the ACC deaminase/D-cysteine desulfhydrase family.</text>
</comment>
<dbReference type="OrthoDB" id="9801249at2"/>
<dbReference type="PIRSF" id="PIRSF006278">
    <property type="entry name" value="ACCD_DCysDesulf"/>
    <property type="match status" value="1"/>
</dbReference>
<gene>
    <name evidence="6" type="ORF">NCAST_17_01030</name>
</gene>
<dbReference type="GeneID" id="91514259"/>
<evidence type="ECO:0000259" key="5">
    <source>
        <dbReference type="Pfam" id="PF00291"/>
    </source>
</evidence>
<dbReference type="InterPro" id="IPR036052">
    <property type="entry name" value="TrpB-like_PALP_sf"/>
</dbReference>